<keyword evidence="2" id="KW-1133">Transmembrane helix</keyword>
<dbReference type="Proteomes" id="UP000578449">
    <property type="component" value="Unassembled WGS sequence"/>
</dbReference>
<keyword evidence="4" id="KW-1185">Reference proteome</keyword>
<feature type="compositionally biased region" description="Low complexity" evidence="1">
    <location>
        <begin position="165"/>
        <end position="175"/>
    </location>
</feature>
<evidence type="ECO:0000256" key="1">
    <source>
        <dbReference type="SAM" id="MobiDB-lite"/>
    </source>
</evidence>
<feature type="compositionally biased region" description="Pro residues" evidence="1">
    <location>
        <begin position="208"/>
        <end position="224"/>
    </location>
</feature>
<feature type="transmembrane region" description="Helical" evidence="2">
    <location>
        <begin position="64"/>
        <end position="82"/>
    </location>
</feature>
<sequence length="261" mass="27442">MDARDDRSRRHPYGAPGEGDRRVVLPPRMPYVSPSEVTEEFPRVRRTTAYEVEPVPRRFSIARTVLVTVGVFAACAVAAAVVPRTVELTAGRGPASPRVPAPTPATAGGGPSTWRPYEEAVPVPAPGHGVTPPARRDGGRRDGERRRAPDRAGDRGPDRVGDGARGVSVPVVVPRGRARPDGERGGVKAPPARRGSPAAPKPRTRMPRPAPAPAPAPVPAPAPASPETGARTLVSGNCDRLFPPGDPAYAVRNRACHALYG</sequence>
<keyword evidence="2" id="KW-0472">Membrane</keyword>
<evidence type="ECO:0000256" key="2">
    <source>
        <dbReference type="SAM" id="Phobius"/>
    </source>
</evidence>
<comment type="caution">
    <text evidence="3">The sequence shown here is derived from an EMBL/GenBank/DDBJ whole genome shotgun (WGS) entry which is preliminary data.</text>
</comment>
<organism evidence="3 4">
    <name type="scientific">Thermocatellispora tengchongensis</name>
    <dbReference type="NCBI Taxonomy" id="1073253"/>
    <lineage>
        <taxon>Bacteria</taxon>
        <taxon>Bacillati</taxon>
        <taxon>Actinomycetota</taxon>
        <taxon>Actinomycetes</taxon>
        <taxon>Streptosporangiales</taxon>
        <taxon>Streptosporangiaceae</taxon>
        <taxon>Thermocatellispora</taxon>
    </lineage>
</organism>
<protein>
    <submittedName>
        <fullName evidence="3">Uncharacterized protein</fullName>
    </submittedName>
</protein>
<keyword evidence="2" id="KW-0812">Transmembrane</keyword>
<feature type="compositionally biased region" description="Basic and acidic residues" evidence="1">
    <location>
        <begin position="134"/>
        <end position="162"/>
    </location>
</feature>
<dbReference type="EMBL" id="JACHGN010000004">
    <property type="protein sequence ID" value="MBB5132632.1"/>
    <property type="molecule type" value="Genomic_DNA"/>
</dbReference>
<dbReference type="AlphaFoldDB" id="A0A840NZQ6"/>
<feature type="region of interest" description="Disordered" evidence="1">
    <location>
        <begin position="90"/>
        <end position="232"/>
    </location>
</feature>
<reference evidence="3 4" key="1">
    <citation type="submission" date="2020-08" db="EMBL/GenBank/DDBJ databases">
        <title>Genomic Encyclopedia of Type Strains, Phase IV (KMG-IV): sequencing the most valuable type-strain genomes for metagenomic binning, comparative biology and taxonomic classification.</title>
        <authorList>
            <person name="Goeker M."/>
        </authorList>
    </citation>
    <scope>NUCLEOTIDE SEQUENCE [LARGE SCALE GENOMIC DNA]</scope>
    <source>
        <strain evidence="3 4">DSM 45615</strain>
    </source>
</reference>
<gene>
    <name evidence="3" type="ORF">HNP84_002348</name>
</gene>
<dbReference type="RefSeq" id="WP_185049602.1">
    <property type="nucleotide sequence ID" value="NZ_BAABIX010000003.1"/>
</dbReference>
<name>A0A840NZQ6_9ACTN</name>
<feature type="region of interest" description="Disordered" evidence="1">
    <location>
        <begin position="1"/>
        <end position="38"/>
    </location>
</feature>
<evidence type="ECO:0000313" key="3">
    <source>
        <dbReference type="EMBL" id="MBB5132632.1"/>
    </source>
</evidence>
<accession>A0A840NZQ6</accession>
<evidence type="ECO:0000313" key="4">
    <source>
        <dbReference type="Proteomes" id="UP000578449"/>
    </source>
</evidence>
<proteinExistence type="predicted"/>
<feature type="compositionally biased region" description="Low complexity" evidence="1">
    <location>
        <begin position="189"/>
        <end position="198"/>
    </location>
</feature>